<keyword evidence="3 8" id="KW-0479">Metal-binding</keyword>
<evidence type="ECO:0000256" key="1">
    <source>
        <dbReference type="ARBA" id="ARBA00011738"/>
    </source>
</evidence>
<dbReference type="HAMAP" id="MF_00011">
    <property type="entry name" value="Adenylosucc_synth"/>
    <property type="match status" value="1"/>
</dbReference>
<dbReference type="Gene3D" id="1.10.300.10">
    <property type="entry name" value="Adenylosuccinate Synthetase, subunit A, domain 2"/>
    <property type="match status" value="1"/>
</dbReference>
<evidence type="ECO:0000313" key="12">
    <source>
        <dbReference type="Proteomes" id="UP000577419"/>
    </source>
</evidence>
<comment type="caution">
    <text evidence="11">The sequence shown here is derived from an EMBL/GenBank/DDBJ whole genome shotgun (WGS) entry which is preliminary data.</text>
</comment>
<feature type="binding site" description="in other chain" evidence="8">
    <location>
        <position position="125"/>
    </location>
    <ligand>
        <name>IMP</name>
        <dbReference type="ChEBI" id="CHEBI:58053"/>
        <note>ligand shared between dimeric partners</note>
    </ligand>
</feature>
<comment type="subunit">
    <text evidence="1 8">Homodimer.</text>
</comment>
<feature type="binding site" evidence="8">
    <location>
        <begin position="328"/>
        <end position="330"/>
    </location>
    <ligand>
        <name>GTP</name>
        <dbReference type="ChEBI" id="CHEBI:37565"/>
    </ligand>
</feature>
<dbReference type="PROSITE" id="PS01266">
    <property type="entry name" value="ADENYLOSUCCIN_SYN_1"/>
    <property type="match status" value="1"/>
</dbReference>
<keyword evidence="2 8" id="KW-0436">Ligase</keyword>
<reference evidence="12" key="1">
    <citation type="journal article" date="2020" name="bioRxiv">
        <title>A rank-normalized archaeal taxonomy based on genome phylogeny resolves widespread incomplete and uneven classifications.</title>
        <authorList>
            <person name="Rinke C."/>
            <person name="Chuvochina M."/>
            <person name="Mussig A.J."/>
            <person name="Chaumeil P.-A."/>
            <person name="Waite D.W."/>
            <person name="Whitman W.B."/>
            <person name="Parks D.H."/>
            <person name="Hugenholtz P."/>
        </authorList>
    </citation>
    <scope>NUCLEOTIDE SEQUENCE [LARGE SCALE GENOMIC DNA]</scope>
</reference>
<evidence type="ECO:0000256" key="4">
    <source>
        <dbReference type="ARBA" id="ARBA00022741"/>
    </source>
</evidence>
<evidence type="ECO:0000256" key="6">
    <source>
        <dbReference type="ARBA" id="ARBA00022842"/>
    </source>
</evidence>
<dbReference type="Pfam" id="PF00709">
    <property type="entry name" value="Adenylsucc_synt"/>
    <property type="match status" value="1"/>
</dbReference>
<feature type="active site" description="Proton acceptor" evidence="8">
    <location>
        <position position="13"/>
    </location>
</feature>
<keyword evidence="8" id="KW-0963">Cytoplasm</keyword>
<evidence type="ECO:0000256" key="10">
    <source>
        <dbReference type="RuleBase" id="RU000520"/>
    </source>
</evidence>
<dbReference type="EMBL" id="DUFG01000007">
    <property type="protein sequence ID" value="HIH07968.1"/>
    <property type="molecule type" value="Genomic_DNA"/>
</dbReference>
<dbReference type="GO" id="GO:0005525">
    <property type="term" value="F:GTP binding"/>
    <property type="evidence" value="ECO:0007669"/>
    <property type="project" value="UniProtKB-UniRule"/>
</dbReference>
<dbReference type="InterPro" id="IPR033128">
    <property type="entry name" value="Adenylosuccin_syn_Lys_AS"/>
</dbReference>
<evidence type="ECO:0000256" key="2">
    <source>
        <dbReference type="ARBA" id="ARBA00022598"/>
    </source>
</evidence>
<gene>
    <name evidence="8" type="primary">purA</name>
    <name evidence="11" type="ORF">HA237_01210</name>
</gene>
<comment type="pathway">
    <text evidence="8 10">Purine metabolism; AMP biosynthesis via de novo pathway; AMP from IMP: step 1/2.</text>
</comment>
<comment type="catalytic activity">
    <reaction evidence="8 10">
        <text>IMP + L-aspartate + GTP = N(6)-(1,2-dicarboxyethyl)-AMP + GDP + phosphate + 2 H(+)</text>
        <dbReference type="Rhea" id="RHEA:15753"/>
        <dbReference type="ChEBI" id="CHEBI:15378"/>
        <dbReference type="ChEBI" id="CHEBI:29991"/>
        <dbReference type="ChEBI" id="CHEBI:37565"/>
        <dbReference type="ChEBI" id="CHEBI:43474"/>
        <dbReference type="ChEBI" id="CHEBI:57567"/>
        <dbReference type="ChEBI" id="CHEBI:58053"/>
        <dbReference type="ChEBI" id="CHEBI:58189"/>
        <dbReference type="EC" id="6.3.4.4"/>
    </reaction>
</comment>
<dbReference type="UniPathway" id="UPA00075">
    <property type="reaction ID" value="UER00335"/>
</dbReference>
<feature type="active site" description="Proton donor" evidence="8">
    <location>
        <position position="41"/>
    </location>
</feature>
<keyword evidence="7 8" id="KW-0342">GTP-binding</keyword>
<dbReference type="NCBIfam" id="NF002223">
    <property type="entry name" value="PRK01117.1"/>
    <property type="match status" value="1"/>
</dbReference>
<feature type="binding site" evidence="8">
    <location>
        <position position="40"/>
    </location>
    <ligand>
        <name>Mg(2+)</name>
        <dbReference type="ChEBI" id="CHEBI:18420"/>
    </ligand>
</feature>
<dbReference type="FunFam" id="1.10.300.10:FF:000001">
    <property type="entry name" value="Adenylosuccinate synthetase"/>
    <property type="match status" value="1"/>
</dbReference>
<proteinExistence type="inferred from homology"/>
<comment type="function">
    <text evidence="8">Plays an important role in the de novo pathway of purine nucleotide biosynthesis. Catalyzes the first committed step in the biosynthesis of AMP from IMP.</text>
</comment>
<feature type="binding site" evidence="8">
    <location>
        <begin position="40"/>
        <end position="42"/>
    </location>
    <ligand>
        <name>GTP</name>
        <dbReference type="ChEBI" id="CHEBI:37565"/>
    </ligand>
</feature>
<dbReference type="PANTHER" id="PTHR11846:SF0">
    <property type="entry name" value="ADENYLOSUCCINATE SYNTHETASE"/>
    <property type="match status" value="1"/>
</dbReference>
<dbReference type="Gene3D" id="3.90.170.10">
    <property type="entry name" value="Adenylosuccinate Synthetase, subunit A, domain 3"/>
    <property type="match status" value="1"/>
</dbReference>
<feature type="binding site" evidence="8">
    <location>
        <begin position="12"/>
        <end position="18"/>
    </location>
    <ligand>
        <name>GTP</name>
        <dbReference type="ChEBI" id="CHEBI:37565"/>
    </ligand>
</feature>
<feature type="binding site" description="in other chain" evidence="8">
    <location>
        <begin position="13"/>
        <end position="16"/>
    </location>
    <ligand>
        <name>IMP</name>
        <dbReference type="ChEBI" id="CHEBI:58053"/>
        <note>ligand shared between dimeric partners</note>
    </ligand>
</feature>
<dbReference type="GO" id="GO:0000287">
    <property type="term" value="F:magnesium ion binding"/>
    <property type="evidence" value="ECO:0007669"/>
    <property type="project" value="UniProtKB-UniRule"/>
</dbReference>
<dbReference type="SUPFAM" id="SSF52540">
    <property type="entry name" value="P-loop containing nucleoside triphosphate hydrolases"/>
    <property type="match status" value="1"/>
</dbReference>
<feature type="binding site" description="in other chain" evidence="8">
    <location>
        <position position="300"/>
    </location>
    <ligand>
        <name>IMP</name>
        <dbReference type="ChEBI" id="CHEBI:58053"/>
        <note>ligand shared between dimeric partners</note>
    </ligand>
</feature>
<evidence type="ECO:0000313" key="11">
    <source>
        <dbReference type="EMBL" id="HIH07968.1"/>
    </source>
</evidence>
<feature type="binding site" evidence="8">
    <location>
        <position position="13"/>
    </location>
    <ligand>
        <name>Mg(2+)</name>
        <dbReference type="ChEBI" id="CHEBI:18420"/>
    </ligand>
</feature>
<dbReference type="PROSITE" id="PS00513">
    <property type="entry name" value="ADENYLOSUCCIN_SYN_2"/>
    <property type="match status" value="1"/>
</dbReference>
<feature type="binding site" description="in other chain" evidence="8">
    <location>
        <begin position="38"/>
        <end position="41"/>
    </location>
    <ligand>
        <name>IMP</name>
        <dbReference type="ChEBI" id="CHEBI:58053"/>
        <note>ligand shared between dimeric partners</note>
    </ligand>
</feature>
<feature type="binding site" evidence="8">
    <location>
        <begin position="409"/>
        <end position="411"/>
    </location>
    <ligand>
        <name>GTP</name>
        <dbReference type="ChEBI" id="CHEBI:37565"/>
    </ligand>
</feature>
<name>A0A7J4IR61_9ARCH</name>
<comment type="subcellular location">
    <subcellularLocation>
        <location evidence="8">Cytoplasm</location>
    </subcellularLocation>
</comment>
<dbReference type="Gene3D" id="3.40.440.10">
    <property type="entry name" value="Adenylosuccinate Synthetase, subunit A, domain 1"/>
    <property type="match status" value="1"/>
</dbReference>
<keyword evidence="6 8" id="KW-0460">Magnesium</keyword>
<keyword evidence="4 8" id="KW-0547">Nucleotide-binding</keyword>
<accession>A0A7J4IR61</accession>
<evidence type="ECO:0000256" key="8">
    <source>
        <dbReference type="HAMAP-Rule" id="MF_00011"/>
    </source>
</evidence>
<protein>
    <recommendedName>
        <fullName evidence="8 10">Adenylosuccinate synthetase</fullName>
        <shortName evidence="8">AMPSase</shortName>
        <shortName evidence="8">AdSS</shortName>
        <ecNumber evidence="8 10">6.3.4.4</ecNumber>
    </recommendedName>
    <alternativeName>
        <fullName evidence="8">IMP--aspartate ligase</fullName>
    </alternativeName>
</protein>
<dbReference type="GO" id="GO:0004019">
    <property type="term" value="F:adenylosuccinate synthase activity"/>
    <property type="evidence" value="ECO:0007669"/>
    <property type="project" value="UniProtKB-UniRule"/>
</dbReference>
<dbReference type="AlphaFoldDB" id="A0A7J4IR61"/>
<dbReference type="InterPro" id="IPR027417">
    <property type="entry name" value="P-loop_NTPase"/>
</dbReference>
<sequence length="420" mass="46349">MTGIVVIGTQFGDEGKGKITDFLSEKADIVARFQGGNNAGHTVKVAEHTVKLHHLPSGVMHNKTVMIGAGVIIDPKVLEEELKTIESIGKKPGLFIDPRCHIIMPWHNALDIAGEESNNGSIGTTKRGIGPCYADKCLRKGIRFEDLVYERRLEEAIERIFPEKKKILEKVYGKKIDFSAESVFKEYSRLGKKFAPFLKDVSFHVCAQLEKGKEILFEGAQGTFLDNDFGTYPYVTSSHPLSGGVATGIGIPINKISRVVGIVKAYTTRVGNGPFPTELQGKQADDLREKGEEFGTTTGRARRVGWLDIPMLRTAHRLNGFTELAITKLDVLSGMKELKVAVEYDIGGKIVKNFPYSTSTVEKAKPVYKTVKGFTLSGKEKKFSELPKEAKDYLKLIEESLGVPVKFVSVGPERNETIIC</sequence>
<dbReference type="CDD" id="cd03108">
    <property type="entry name" value="AdSS"/>
    <property type="match status" value="1"/>
</dbReference>
<dbReference type="InterPro" id="IPR042110">
    <property type="entry name" value="Adenylosuccinate_synth_dom2"/>
</dbReference>
<dbReference type="InterPro" id="IPR018220">
    <property type="entry name" value="Adenylosuccin_syn_GTP-bd"/>
</dbReference>
<feature type="binding site" evidence="8">
    <location>
        <position position="302"/>
    </location>
    <ligand>
        <name>GTP</name>
        <dbReference type="ChEBI" id="CHEBI:37565"/>
    </ligand>
</feature>
<feature type="binding site" evidence="8">
    <location>
        <position position="139"/>
    </location>
    <ligand>
        <name>IMP</name>
        <dbReference type="ChEBI" id="CHEBI:58053"/>
        <note>ligand shared between dimeric partners</note>
    </ligand>
</feature>
<dbReference type="GO" id="GO:0046040">
    <property type="term" value="P:IMP metabolic process"/>
    <property type="evidence" value="ECO:0007669"/>
    <property type="project" value="TreeGrafter"/>
</dbReference>
<feature type="active site" evidence="9">
    <location>
        <position position="136"/>
    </location>
</feature>
<keyword evidence="5 8" id="KW-0658">Purine biosynthesis</keyword>
<organism evidence="11 12">
    <name type="scientific">Candidatus Iainarchaeum sp</name>
    <dbReference type="NCBI Taxonomy" id="3101447"/>
    <lineage>
        <taxon>Archaea</taxon>
        <taxon>Candidatus Iainarchaeota</taxon>
        <taxon>Candidatus Iainarchaeia</taxon>
        <taxon>Candidatus Iainarchaeales</taxon>
        <taxon>Candidatus Iainarchaeaceae</taxon>
        <taxon>Candidatus Iainarchaeum</taxon>
    </lineage>
</organism>
<comment type="cofactor">
    <cofactor evidence="8">
        <name>Mg(2+)</name>
        <dbReference type="ChEBI" id="CHEBI:18420"/>
    </cofactor>
    <text evidence="8">Binds 1 Mg(2+) ion per subunit.</text>
</comment>
<dbReference type="PANTHER" id="PTHR11846">
    <property type="entry name" value="ADENYLOSUCCINATE SYNTHETASE"/>
    <property type="match status" value="1"/>
</dbReference>
<dbReference type="InterPro" id="IPR042109">
    <property type="entry name" value="Adenylosuccinate_synth_dom1"/>
</dbReference>
<feature type="binding site" description="in other chain" evidence="8">
    <location>
        <position position="236"/>
    </location>
    <ligand>
        <name>IMP</name>
        <dbReference type="ChEBI" id="CHEBI:58053"/>
        <note>ligand shared between dimeric partners</note>
    </ligand>
</feature>
<comment type="similarity">
    <text evidence="8 10">Belongs to the adenylosuccinate synthetase family.</text>
</comment>
<dbReference type="GO" id="GO:0005737">
    <property type="term" value="C:cytoplasm"/>
    <property type="evidence" value="ECO:0007669"/>
    <property type="project" value="UniProtKB-SubCell"/>
</dbReference>
<evidence type="ECO:0000256" key="5">
    <source>
        <dbReference type="ARBA" id="ARBA00022755"/>
    </source>
</evidence>
<dbReference type="EC" id="6.3.4.4" evidence="8 10"/>
<evidence type="ECO:0000256" key="9">
    <source>
        <dbReference type="PROSITE-ProRule" id="PRU10134"/>
    </source>
</evidence>
<dbReference type="GO" id="GO:0044208">
    <property type="term" value="P:'de novo' AMP biosynthetic process"/>
    <property type="evidence" value="ECO:0007669"/>
    <property type="project" value="UniProtKB-UniRule"/>
</dbReference>
<dbReference type="NCBIfam" id="TIGR00184">
    <property type="entry name" value="purA"/>
    <property type="match status" value="1"/>
</dbReference>
<dbReference type="Proteomes" id="UP000577419">
    <property type="component" value="Unassembled WGS sequence"/>
</dbReference>
<dbReference type="InterPro" id="IPR001114">
    <property type="entry name" value="Adenylosuccinate_synthetase"/>
</dbReference>
<evidence type="ECO:0000256" key="7">
    <source>
        <dbReference type="ARBA" id="ARBA00023134"/>
    </source>
</evidence>
<dbReference type="SMART" id="SM00788">
    <property type="entry name" value="Adenylsucc_synt"/>
    <property type="match status" value="1"/>
</dbReference>
<feature type="binding site" description="in other chain" evidence="8">
    <location>
        <position position="221"/>
    </location>
    <ligand>
        <name>IMP</name>
        <dbReference type="ChEBI" id="CHEBI:58053"/>
        <note>ligand shared between dimeric partners</note>
    </ligand>
</feature>
<feature type="binding site" evidence="8">
    <location>
        <begin position="296"/>
        <end position="302"/>
    </location>
    <ligand>
        <name>substrate</name>
    </ligand>
</feature>
<evidence type="ECO:0000256" key="3">
    <source>
        <dbReference type="ARBA" id="ARBA00022723"/>
    </source>
</evidence>
<dbReference type="InterPro" id="IPR042111">
    <property type="entry name" value="Adenylosuccinate_synth_dom3"/>
</dbReference>
<dbReference type="FunFam" id="3.90.170.10:FF:000001">
    <property type="entry name" value="Adenylosuccinate synthetase"/>
    <property type="match status" value="1"/>
</dbReference>